<organism evidence="1 2">
    <name type="scientific">Novipirellula galeiformis</name>
    <dbReference type="NCBI Taxonomy" id="2528004"/>
    <lineage>
        <taxon>Bacteria</taxon>
        <taxon>Pseudomonadati</taxon>
        <taxon>Planctomycetota</taxon>
        <taxon>Planctomycetia</taxon>
        <taxon>Pirellulales</taxon>
        <taxon>Pirellulaceae</taxon>
        <taxon>Novipirellula</taxon>
    </lineage>
</organism>
<sequence length="39" mass="4480">MHSPRIEIGIVFRDVIVSETIPPARHAFSVRRTLVLRPI</sequence>
<proteinExistence type="predicted"/>
<dbReference type="EMBL" id="SJPT01000009">
    <property type="protein sequence ID" value="TWU20237.1"/>
    <property type="molecule type" value="Genomic_DNA"/>
</dbReference>
<name>A0A5C6C882_9BACT</name>
<reference evidence="1 2" key="1">
    <citation type="submission" date="2019-02" db="EMBL/GenBank/DDBJ databases">
        <title>Deep-cultivation of Planctomycetes and their phenomic and genomic characterization uncovers novel biology.</title>
        <authorList>
            <person name="Wiegand S."/>
            <person name="Jogler M."/>
            <person name="Boedeker C."/>
            <person name="Pinto D."/>
            <person name="Vollmers J."/>
            <person name="Rivas-Marin E."/>
            <person name="Kohn T."/>
            <person name="Peeters S.H."/>
            <person name="Heuer A."/>
            <person name="Rast P."/>
            <person name="Oberbeckmann S."/>
            <person name="Bunk B."/>
            <person name="Jeske O."/>
            <person name="Meyerdierks A."/>
            <person name="Storesund J.E."/>
            <person name="Kallscheuer N."/>
            <person name="Luecker S."/>
            <person name="Lage O.M."/>
            <person name="Pohl T."/>
            <person name="Merkel B.J."/>
            <person name="Hornburger P."/>
            <person name="Mueller R.-W."/>
            <person name="Bruemmer F."/>
            <person name="Labrenz M."/>
            <person name="Spormann A.M."/>
            <person name="Op Den Camp H."/>
            <person name="Overmann J."/>
            <person name="Amann R."/>
            <person name="Jetten M.S.M."/>
            <person name="Mascher T."/>
            <person name="Medema M.H."/>
            <person name="Devos D.P."/>
            <person name="Kaster A.-K."/>
            <person name="Ovreas L."/>
            <person name="Rohde M."/>
            <person name="Galperin M.Y."/>
            <person name="Jogler C."/>
        </authorList>
    </citation>
    <scope>NUCLEOTIDE SEQUENCE [LARGE SCALE GENOMIC DNA]</scope>
    <source>
        <strain evidence="1 2">Pla52o</strain>
    </source>
</reference>
<accession>A0A5C6C882</accession>
<evidence type="ECO:0000313" key="1">
    <source>
        <dbReference type="EMBL" id="TWU20237.1"/>
    </source>
</evidence>
<dbReference type="Proteomes" id="UP000316304">
    <property type="component" value="Unassembled WGS sequence"/>
</dbReference>
<comment type="caution">
    <text evidence="1">The sequence shown here is derived from an EMBL/GenBank/DDBJ whole genome shotgun (WGS) entry which is preliminary data.</text>
</comment>
<keyword evidence="2" id="KW-1185">Reference proteome</keyword>
<dbReference type="AlphaFoldDB" id="A0A5C6C882"/>
<gene>
    <name evidence="1" type="ORF">Pla52o_47520</name>
</gene>
<evidence type="ECO:0000313" key="2">
    <source>
        <dbReference type="Proteomes" id="UP000316304"/>
    </source>
</evidence>
<protein>
    <submittedName>
        <fullName evidence="1">Uncharacterized protein</fullName>
    </submittedName>
</protein>